<dbReference type="RefSeq" id="WP_367723708.1">
    <property type="nucleotide sequence ID" value="NZ_JBFOCI010000003.1"/>
</dbReference>
<dbReference type="InterPro" id="IPR007235">
    <property type="entry name" value="Glyco_trans_28_C"/>
</dbReference>
<dbReference type="PANTHER" id="PTHR21015:SF22">
    <property type="entry name" value="GLYCOSYLTRANSFERASE"/>
    <property type="match status" value="1"/>
</dbReference>
<sequence length="381" mass="40690">MKRVTILVTHLLGTGHLSRSMTLARSLRDAGFAPLVISGGMPTSHLDLSGLDFVQLPPVRSDGASFTRLLDTAGEPVSPEFMQERIEALEDALRQSPPDVLITELFPFGRRVLRQEFEAALSLTGSLDPAPLVLCSIRDILAPPSSEKKAKQTEAWLAQYYDGVLVHSDIDVVPLQASWPVTPAIERLLHYTGFIAPPLPAIEPAAGEGLGEIVVTAGGGPVGRRLFDTAIEAARLGERRWRLLVGGGDAAEVCARLNAAAAGAPAFAEPLRADYRSMLTRCAAAVGQCGYNTAIDWLQAGVPGVFVPFAEAGEVEQTLRAASLRQRYGYGCIAEDELTPQNLADAADAAVRHGRVSVNGLKFGGAAQTARILDELLRARR</sequence>
<dbReference type="SUPFAM" id="SSF53756">
    <property type="entry name" value="UDP-Glycosyltransferase/glycogen phosphorylase"/>
    <property type="match status" value="1"/>
</dbReference>
<reference evidence="2 3" key="1">
    <citation type="submission" date="2024-06" db="EMBL/GenBank/DDBJ databases">
        <authorList>
            <person name="Tuo L."/>
        </authorList>
    </citation>
    <scope>NUCLEOTIDE SEQUENCE [LARGE SCALE GENOMIC DNA]</scope>
    <source>
        <strain evidence="2 3">ZMM04-5</strain>
    </source>
</reference>
<name>A0ABV3R034_9HYPH</name>
<gene>
    <name evidence="2" type="ORF">ABUE31_11320</name>
</gene>
<organism evidence="2 3">
    <name type="scientific">Mesorhizobium marinum</name>
    <dbReference type="NCBI Taxonomy" id="3228790"/>
    <lineage>
        <taxon>Bacteria</taxon>
        <taxon>Pseudomonadati</taxon>
        <taxon>Pseudomonadota</taxon>
        <taxon>Alphaproteobacteria</taxon>
        <taxon>Hyphomicrobiales</taxon>
        <taxon>Phyllobacteriaceae</taxon>
        <taxon>Mesorhizobium</taxon>
    </lineage>
</organism>
<dbReference type="PANTHER" id="PTHR21015">
    <property type="entry name" value="UDP-N-ACETYLGLUCOSAMINE--N-ACETYLMURAMYL-(PENTAPEPTIDE) PYROPHOSPHORYL-UNDECAPRENOL N-ACETYLGLUCOSAMINE TRANSFERASE 1"/>
    <property type="match status" value="1"/>
</dbReference>
<evidence type="ECO:0000313" key="2">
    <source>
        <dbReference type="EMBL" id="MEW9806573.1"/>
    </source>
</evidence>
<feature type="domain" description="Glycosyl transferase family 28 C-terminal" evidence="1">
    <location>
        <begin position="277"/>
        <end position="351"/>
    </location>
</feature>
<dbReference type="Gene3D" id="3.40.50.2000">
    <property type="entry name" value="Glycogen Phosphorylase B"/>
    <property type="match status" value="2"/>
</dbReference>
<keyword evidence="3" id="KW-1185">Reference proteome</keyword>
<proteinExistence type="predicted"/>
<dbReference type="EMBL" id="JBFOCI010000003">
    <property type="protein sequence ID" value="MEW9806573.1"/>
    <property type="molecule type" value="Genomic_DNA"/>
</dbReference>
<dbReference type="Proteomes" id="UP001556196">
    <property type="component" value="Unassembled WGS sequence"/>
</dbReference>
<dbReference type="Pfam" id="PF04101">
    <property type="entry name" value="Glyco_tran_28_C"/>
    <property type="match status" value="1"/>
</dbReference>
<evidence type="ECO:0000313" key="3">
    <source>
        <dbReference type="Proteomes" id="UP001556196"/>
    </source>
</evidence>
<comment type="caution">
    <text evidence="2">The sequence shown here is derived from an EMBL/GenBank/DDBJ whole genome shotgun (WGS) entry which is preliminary data.</text>
</comment>
<accession>A0ABV3R034</accession>
<protein>
    <submittedName>
        <fullName evidence="2">Glycosyltransferase family protein</fullName>
    </submittedName>
</protein>
<evidence type="ECO:0000259" key="1">
    <source>
        <dbReference type="Pfam" id="PF04101"/>
    </source>
</evidence>